<proteinExistence type="predicted"/>
<organism evidence="1">
    <name type="scientific">Anguilla anguilla</name>
    <name type="common">European freshwater eel</name>
    <name type="synonym">Muraena anguilla</name>
    <dbReference type="NCBI Taxonomy" id="7936"/>
    <lineage>
        <taxon>Eukaryota</taxon>
        <taxon>Metazoa</taxon>
        <taxon>Chordata</taxon>
        <taxon>Craniata</taxon>
        <taxon>Vertebrata</taxon>
        <taxon>Euteleostomi</taxon>
        <taxon>Actinopterygii</taxon>
        <taxon>Neopterygii</taxon>
        <taxon>Teleostei</taxon>
        <taxon>Anguilliformes</taxon>
        <taxon>Anguillidae</taxon>
        <taxon>Anguilla</taxon>
    </lineage>
</organism>
<reference evidence="1" key="1">
    <citation type="submission" date="2014-11" db="EMBL/GenBank/DDBJ databases">
        <authorList>
            <person name="Amaro Gonzalez C."/>
        </authorList>
    </citation>
    <scope>NUCLEOTIDE SEQUENCE</scope>
</reference>
<dbReference type="EMBL" id="GBXM01002437">
    <property type="protein sequence ID" value="JAI06141.1"/>
    <property type="molecule type" value="Transcribed_RNA"/>
</dbReference>
<accession>A0A0E9XWA2</accession>
<evidence type="ECO:0000313" key="1">
    <source>
        <dbReference type="EMBL" id="JAI06141.1"/>
    </source>
</evidence>
<reference evidence="1" key="2">
    <citation type="journal article" date="2015" name="Fish Shellfish Immunol.">
        <title>Early steps in the European eel (Anguilla anguilla)-Vibrio vulnificus interaction in the gills: Role of the RtxA13 toxin.</title>
        <authorList>
            <person name="Callol A."/>
            <person name="Pajuelo D."/>
            <person name="Ebbesson L."/>
            <person name="Teles M."/>
            <person name="MacKenzie S."/>
            <person name="Amaro C."/>
        </authorList>
    </citation>
    <scope>NUCLEOTIDE SEQUENCE</scope>
</reference>
<name>A0A0E9XWA2_ANGAN</name>
<protein>
    <submittedName>
        <fullName evidence="1">Uncharacterized protein</fullName>
    </submittedName>
</protein>
<dbReference type="AlphaFoldDB" id="A0A0E9XWA2"/>
<sequence>MTVKNCNSKMRSIKEHYKKNFANMKTVSFYLPQSS</sequence>